<proteinExistence type="predicted"/>
<comment type="caution">
    <text evidence="2">The sequence shown here is derived from an EMBL/GenBank/DDBJ whole genome shotgun (WGS) entry which is preliminary data.</text>
</comment>
<dbReference type="InterPro" id="IPR005835">
    <property type="entry name" value="NTP_transferase_dom"/>
</dbReference>
<gene>
    <name evidence="2" type="ORF">H8E41_03820</name>
</gene>
<dbReference type="Gene3D" id="3.90.550.10">
    <property type="entry name" value="Spore Coat Polysaccharide Biosynthesis Protein SpsA, Chain A"/>
    <property type="match status" value="1"/>
</dbReference>
<dbReference type="SUPFAM" id="SSF53448">
    <property type="entry name" value="Nucleotide-diphospho-sugar transferases"/>
    <property type="match status" value="1"/>
</dbReference>
<dbReference type="Gene3D" id="2.160.10.10">
    <property type="entry name" value="Hexapeptide repeat proteins"/>
    <property type="match status" value="1"/>
</dbReference>
<organism evidence="2 3">
    <name type="scientific">Candidatus Desulfobia pelagia</name>
    <dbReference type="NCBI Taxonomy" id="2841692"/>
    <lineage>
        <taxon>Bacteria</taxon>
        <taxon>Pseudomonadati</taxon>
        <taxon>Thermodesulfobacteriota</taxon>
        <taxon>Desulfobulbia</taxon>
        <taxon>Desulfobulbales</taxon>
        <taxon>Desulfobulbaceae</taxon>
        <taxon>Candidatus Desulfobia</taxon>
    </lineage>
</organism>
<dbReference type="Pfam" id="PF00483">
    <property type="entry name" value="NTP_transferase"/>
    <property type="match status" value="1"/>
</dbReference>
<feature type="domain" description="Nucleotidyl transferase" evidence="1">
    <location>
        <begin position="2"/>
        <end position="222"/>
    </location>
</feature>
<dbReference type="CDD" id="cd06422">
    <property type="entry name" value="NTP_transferase_like_1"/>
    <property type="match status" value="1"/>
</dbReference>
<dbReference type="Proteomes" id="UP000614424">
    <property type="component" value="Unassembled WGS sequence"/>
</dbReference>
<evidence type="ECO:0000313" key="2">
    <source>
        <dbReference type="EMBL" id="MBC8317008.1"/>
    </source>
</evidence>
<dbReference type="AlphaFoldDB" id="A0A8J6NDY5"/>
<dbReference type="PANTHER" id="PTHR22572">
    <property type="entry name" value="SUGAR-1-PHOSPHATE GUANYL TRANSFERASE"/>
    <property type="match status" value="1"/>
</dbReference>
<accession>A0A8J6NDY5</accession>
<dbReference type="InterPro" id="IPR050486">
    <property type="entry name" value="Mannose-1P_guanyltransferase"/>
</dbReference>
<keyword evidence="2" id="KW-0808">Transferase</keyword>
<sequence>MKAMILAAGLGTRLRPFSSVRPKPLFPVLDQPLIFHIINQLRRHGVEEVMVNCYHLKEQIFDLLSDQPGIYLQQEEKILGTGGGLRKAMDFFGTEPMLIVNGDIYHSIDLSAVMTAHRQSGNTATLVLHDYPRFNNVSVSGNGLIRGFGERGGDSCLAFTGIHVIDPALLSIIPQDSVYNIIDCYRYWIAESATVFGLEEKGHYWSDIGTPEDYLDLHSSLLRESRFGAATPFLMGQDVEMADDVVLDDWAVIGSRATIGKGVSLKRVVVWDGAVVADGTDISDAIFY</sequence>
<protein>
    <submittedName>
        <fullName evidence="2">NTP transferase domain-containing protein</fullName>
    </submittedName>
</protein>
<dbReference type="EMBL" id="JACNJZ010000065">
    <property type="protein sequence ID" value="MBC8317008.1"/>
    <property type="molecule type" value="Genomic_DNA"/>
</dbReference>
<evidence type="ECO:0000313" key="3">
    <source>
        <dbReference type="Proteomes" id="UP000614424"/>
    </source>
</evidence>
<dbReference type="GO" id="GO:0016740">
    <property type="term" value="F:transferase activity"/>
    <property type="evidence" value="ECO:0007669"/>
    <property type="project" value="UniProtKB-KW"/>
</dbReference>
<evidence type="ECO:0000259" key="1">
    <source>
        <dbReference type="Pfam" id="PF00483"/>
    </source>
</evidence>
<name>A0A8J6NDY5_9BACT</name>
<dbReference type="InterPro" id="IPR029044">
    <property type="entry name" value="Nucleotide-diphossugar_trans"/>
</dbReference>
<reference evidence="2 3" key="1">
    <citation type="submission" date="2020-08" db="EMBL/GenBank/DDBJ databases">
        <title>Bridging the membrane lipid divide: bacteria of the FCB group superphylum have the potential to synthesize archaeal ether lipids.</title>
        <authorList>
            <person name="Villanueva L."/>
            <person name="Von Meijenfeldt F.A.B."/>
            <person name="Westbye A.B."/>
            <person name="Yadav S."/>
            <person name="Hopmans E.C."/>
            <person name="Dutilh B.E."/>
            <person name="Sinninghe Damste J.S."/>
        </authorList>
    </citation>
    <scope>NUCLEOTIDE SEQUENCE [LARGE SCALE GENOMIC DNA]</scope>
    <source>
        <strain evidence="2">NIOZ-UU47</strain>
    </source>
</reference>